<sequence>MFPLQITRRDSATGPVLYVTGDLDHHYAPVLRDQVERLDVKAGQCLVIDLAGLEFCDSSGITALLAARQFAQAAGADFALAAVPDNTLRILTIVGLHRIFTIHPGSNAV</sequence>
<dbReference type="InterPro" id="IPR002645">
    <property type="entry name" value="STAS_dom"/>
</dbReference>
<comment type="similarity">
    <text evidence="1 2">Belongs to the anti-sigma-factor antagonist family.</text>
</comment>
<dbReference type="SUPFAM" id="SSF52091">
    <property type="entry name" value="SpoIIaa-like"/>
    <property type="match status" value="1"/>
</dbReference>
<evidence type="ECO:0000313" key="4">
    <source>
        <dbReference type="EMBL" id="SDJ42746.1"/>
    </source>
</evidence>
<dbReference type="CDD" id="cd07043">
    <property type="entry name" value="STAS_anti-anti-sigma_factors"/>
    <property type="match status" value="1"/>
</dbReference>
<dbReference type="RefSeq" id="WP_090934616.1">
    <property type="nucleotide sequence ID" value="NZ_FNDJ01000010.1"/>
</dbReference>
<dbReference type="NCBIfam" id="TIGR00377">
    <property type="entry name" value="ant_ant_sig"/>
    <property type="match status" value="1"/>
</dbReference>
<dbReference type="STRING" id="633440.SAMN05421869_110229"/>
<dbReference type="Gene3D" id="3.30.750.24">
    <property type="entry name" value="STAS domain"/>
    <property type="match status" value="1"/>
</dbReference>
<reference evidence="4 5" key="1">
    <citation type="submission" date="2016-10" db="EMBL/GenBank/DDBJ databases">
        <authorList>
            <person name="de Groot N.N."/>
        </authorList>
    </citation>
    <scope>NUCLEOTIDE SEQUENCE [LARGE SCALE GENOMIC DNA]</scope>
    <source>
        <strain evidence="4 5">CGMCC 4.6533</strain>
    </source>
</reference>
<evidence type="ECO:0000256" key="2">
    <source>
        <dbReference type="RuleBase" id="RU003749"/>
    </source>
</evidence>
<feature type="domain" description="STAS" evidence="3">
    <location>
        <begin position="16"/>
        <end position="109"/>
    </location>
</feature>
<name>A0A1G8TMD1_9ACTN</name>
<dbReference type="Proteomes" id="UP000199202">
    <property type="component" value="Unassembled WGS sequence"/>
</dbReference>
<accession>A0A1G8TMD1</accession>
<dbReference type="InterPro" id="IPR036513">
    <property type="entry name" value="STAS_dom_sf"/>
</dbReference>
<dbReference type="PANTHER" id="PTHR33495:SF2">
    <property type="entry name" value="ANTI-SIGMA FACTOR ANTAGONIST TM_1081-RELATED"/>
    <property type="match status" value="1"/>
</dbReference>
<proteinExistence type="inferred from homology"/>
<evidence type="ECO:0000313" key="5">
    <source>
        <dbReference type="Proteomes" id="UP000199202"/>
    </source>
</evidence>
<dbReference type="PANTHER" id="PTHR33495">
    <property type="entry name" value="ANTI-SIGMA FACTOR ANTAGONIST TM_1081-RELATED-RELATED"/>
    <property type="match status" value="1"/>
</dbReference>
<dbReference type="EMBL" id="FNDJ01000010">
    <property type="protein sequence ID" value="SDJ42746.1"/>
    <property type="molecule type" value="Genomic_DNA"/>
</dbReference>
<dbReference type="GO" id="GO:0043856">
    <property type="term" value="F:anti-sigma factor antagonist activity"/>
    <property type="evidence" value="ECO:0007669"/>
    <property type="project" value="InterPro"/>
</dbReference>
<dbReference type="AlphaFoldDB" id="A0A1G8TMD1"/>
<dbReference type="OrthoDB" id="3481860at2"/>
<gene>
    <name evidence="4" type="ORF">SAMN05421869_110229</name>
</gene>
<dbReference type="Pfam" id="PF01740">
    <property type="entry name" value="STAS"/>
    <property type="match status" value="1"/>
</dbReference>
<protein>
    <recommendedName>
        <fullName evidence="2">Anti-sigma factor antagonist</fullName>
    </recommendedName>
</protein>
<dbReference type="InterPro" id="IPR003658">
    <property type="entry name" value="Anti-sigma_ant"/>
</dbReference>
<evidence type="ECO:0000259" key="3">
    <source>
        <dbReference type="PROSITE" id="PS50801"/>
    </source>
</evidence>
<dbReference type="PROSITE" id="PS50801">
    <property type="entry name" value="STAS"/>
    <property type="match status" value="1"/>
</dbReference>
<organism evidence="4 5">
    <name type="scientific">Nonomuraea jiangxiensis</name>
    <dbReference type="NCBI Taxonomy" id="633440"/>
    <lineage>
        <taxon>Bacteria</taxon>
        <taxon>Bacillati</taxon>
        <taxon>Actinomycetota</taxon>
        <taxon>Actinomycetes</taxon>
        <taxon>Streptosporangiales</taxon>
        <taxon>Streptosporangiaceae</taxon>
        <taxon>Nonomuraea</taxon>
    </lineage>
</organism>
<evidence type="ECO:0000256" key="1">
    <source>
        <dbReference type="ARBA" id="ARBA00009013"/>
    </source>
</evidence>
<keyword evidence="5" id="KW-1185">Reference proteome</keyword>